<evidence type="ECO:0000313" key="2">
    <source>
        <dbReference type="Proteomes" id="UP001352852"/>
    </source>
</evidence>
<accession>A0ABU7DAE6</accession>
<proteinExistence type="predicted"/>
<sequence>MESYQESCLVPTLKHLDTTHVWSCSSSNDLFTVLQNIVMDKEKLSLSFISKLSEIVRKLKLSFCADDNIPLRLLKEVFNAVGPYIDNLINTSLSSSCGSIFS</sequence>
<protein>
    <submittedName>
        <fullName evidence="1">Uncharacterized protein</fullName>
    </submittedName>
</protein>
<dbReference type="EMBL" id="JAHUTJ010019785">
    <property type="protein sequence ID" value="MED6272133.1"/>
    <property type="molecule type" value="Genomic_DNA"/>
</dbReference>
<comment type="caution">
    <text evidence="1">The sequence shown here is derived from an EMBL/GenBank/DDBJ whole genome shotgun (WGS) entry which is preliminary data.</text>
</comment>
<organism evidence="1 2">
    <name type="scientific">Characodon lateralis</name>
    <dbReference type="NCBI Taxonomy" id="208331"/>
    <lineage>
        <taxon>Eukaryota</taxon>
        <taxon>Metazoa</taxon>
        <taxon>Chordata</taxon>
        <taxon>Craniata</taxon>
        <taxon>Vertebrata</taxon>
        <taxon>Euteleostomi</taxon>
        <taxon>Actinopterygii</taxon>
        <taxon>Neopterygii</taxon>
        <taxon>Teleostei</taxon>
        <taxon>Neoteleostei</taxon>
        <taxon>Acanthomorphata</taxon>
        <taxon>Ovalentaria</taxon>
        <taxon>Atherinomorphae</taxon>
        <taxon>Cyprinodontiformes</taxon>
        <taxon>Goodeidae</taxon>
        <taxon>Characodon</taxon>
    </lineage>
</organism>
<keyword evidence="2" id="KW-1185">Reference proteome</keyword>
<dbReference type="Proteomes" id="UP001352852">
    <property type="component" value="Unassembled WGS sequence"/>
</dbReference>
<name>A0ABU7DAE6_9TELE</name>
<evidence type="ECO:0000313" key="1">
    <source>
        <dbReference type="EMBL" id="MED6272133.1"/>
    </source>
</evidence>
<gene>
    <name evidence="1" type="ORF">CHARACLAT_027183</name>
</gene>
<reference evidence="1 2" key="1">
    <citation type="submission" date="2021-06" db="EMBL/GenBank/DDBJ databases">
        <authorList>
            <person name="Palmer J.M."/>
        </authorList>
    </citation>
    <scope>NUCLEOTIDE SEQUENCE [LARGE SCALE GENOMIC DNA]</scope>
    <source>
        <strain evidence="1 2">CL_MEX2019</strain>
        <tissue evidence="1">Muscle</tissue>
    </source>
</reference>